<accession>A0AAV7GH75</accession>
<evidence type="ECO:0000256" key="1">
    <source>
        <dbReference type="SAM" id="MobiDB-lite"/>
    </source>
</evidence>
<dbReference type="EMBL" id="JAGFBR010000015">
    <property type="protein sequence ID" value="KAH0454817.1"/>
    <property type="molecule type" value="Genomic_DNA"/>
</dbReference>
<name>A0AAV7GH75_DENCH</name>
<keyword evidence="3" id="KW-1185">Reference proteome</keyword>
<feature type="region of interest" description="Disordered" evidence="1">
    <location>
        <begin position="1"/>
        <end position="96"/>
    </location>
</feature>
<reference evidence="2 3" key="1">
    <citation type="journal article" date="2021" name="Hortic Res">
        <title>Chromosome-scale assembly of the Dendrobium chrysotoxum genome enhances the understanding of orchid evolution.</title>
        <authorList>
            <person name="Zhang Y."/>
            <person name="Zhang G.Q."/>
            <person name="Zhang D."/>
            <person name="Liu X.D."/>
            <person name="Xu X.Y."/>
            <person name="Sun W.H."/>
            <person name="Yu X."/>
            <person name="Zhu X."/>
            <person name="Wang Z.W."/>
            <person name="Zhao X."/>
            <person name="Zhong W.Y."/>
            <person name="Chen H."/>
            <person name="Yin W.L."/>
            <person name="Huang T."/>
            <person name="Niu S.C."/>
            <person name="Liu Z.J."/>
        </authorList>
    </citation>
    <scope>NUCLEOTIDE SEQUENCE [LARGE SCALE GENOMIC DNA]</scope>
    <source>
        <strain evidence="2">Lindl</strain>
    </source>
</reference>
<organism evidence="2 3">
    <name type="scientific">Dendrobium chrysotoxum</name>
    <name type="common">Orchid</name>
    <dbReference type="NCBI Taxonomy" id="161865"/>
    <lineage>
        <taxon>Eukaryota</taxon>
        <taxon>Viridiplantae</taxon>
        <taxon>Streptophyta</taxon>
        <taxon>Embryophyta</taxon>
        <taxon>Tracheophyta</taxon>
        <taxon>Spermatophyta</taxon>
        <taxon>Magnoliopsida</taxon>
        <taxon>Liliopsida</taxon>
        <taxon>Asparagales</taxon>
        <taxon>Orchidaceae</taxon>
        <taxon>Epidendroideae</taxon>
        <taxon>Malaxideae</taxon>
        <taxon>Dendrobiinae</taxon>
        <taxon>Dendrobium</taxon>
    </lineage>
</organism>
<proteinExistence type="predicted"/>
<comment type="caution">
    <text evidence="2">The sequence shown here is derived from an EMBL/GenBank/DDBJ whole genome shotgun (WGS) entry which is preliminary data.</text>
</comment>
<dbReference type="AlphaFoldDB" id="A0AAV7GH75"/>
<evidence type="ECO:0000313" key="2">
    <source>
        <dbReference type="EMBL" id="KAH0454817.1"/>
    </source>
</evidence>
<protein>
    <submittedName>
        <fullName evidence="2">Uncharacterized protein</fullName>
    </submittedName>
</protein>
<sequence>MGKHDMDKEDEETISFASMACHVSPSPETSRNPSPPGDPLFEFRPSPELSYPSSPADLLFSNGLLLPRSLPPQTGENDRPRCLKDPAGHRGGSRKLTMSASKRVSFQLNFVMMQVDAGSPPAITGRSIQQTRNGGRHVRPVARRPGRKEAERRRGMFGFLKTACRECQACEPSSQVREMKPLQACSISSYNYNGQINRIARPTLITIQRGNSKK</sequence>
<evidence type="ECO:0000313" key="3">
    <source>
        <dbReference type="Proteomes" id="UP000775213"/>
    </source>
</evidence>
<gene>
    <name evidence="2" type="ORF">IEQ34_016741</name>
</gene>
<feature type="compositionally biased region" description="Basic and acidic residues" evidence="1">
    <location>
        <begin position="76"/>
        <end position="88"/>
    </location>
</feature>
<dbReference type="Proteomes" id="UP000775213">
    <property type="component" value="Unassembled WGS sequence"/>
</dbReference>